<keyword evidence="3" id="KW-1185">Reference proteome</keyword>
<reference evidence="3" key="1">
    <citation type="journal article" date="2019" name="Int. J. Syst. Evol. Microbiol.">
        <title>The Global Catalogue of Microorganisms (GCM) 10K type strain sequencing project: providing services to taxonomists for standard genome sequencing and annotation.</title>
        <authorList>
            <consortium name="The Broad Institute Genomics Platform"/>
            <consortium name="The Broad Institute Genome Sequencing Center for Infectious Disease"/>
            <person name="Wu L."/>
            <person name="Ma J."/>
        </authorList>
    </citation>
    <scope>NUCLEOTIDE SEQUENCE [LARGE SCALE GENOMIC DNA]</scope>
    <source>
        <strain evidence="3">JCM 14917</strain>
    </source>
</reference>
<dbReference type="Proteomes" id="UP001500974">
    <property type="component" value="Unassembled WGS sequence"/>
</dbReference>
<gene>
    <name evidence="2" type="ORF">GCM10009784_04400</name>
</gene>
<evidence type="ECO:0000313" key="2">
    <source>
        <dbReference type="EMBL" id="GAA2172744.1"/>
    </source>
</evidence>
<protein>
    <recommendedName>
        <fullName evidence="4">TadE-like protein</fullName>
    </recommendedName>
</protein>
<dbReference type="EMBL" id="BAAAON010000001">
    <property type="protein sequence ID" value="GAA2172744.1"/>
    <property type="molecule type" value="Genomic_DNA"/>
</dbReference>
<evidence type="ECO:0008006" key="4">
    <source>
        <dbReference type="Google" id="ProtNLM"/>
    </source>
</evidence>
<organism evidence="2 3">
    <name type="scientific">Arthrobacter parietis</name>
    <dbReference type="NCBI Taxonomy" id="271434"/>
    <lineage>
        <taxon>Bacteria</taxon>
        <taxon>Bacillati</taxon>
        <taxon>Actinomycetota</taxon>
        <taxon>Actinomycetes</taxon>
        <taxon>Micrococcales</taxon>
        <taxon>Micrococcaceae</taxon>
        <taxon>Arthrobacter</taxon>
    </lineage>
</organism>
<accession>A0ABP5MDU0</accession>
<dbReference type="NCBIfam" id="NF041390">
    <property type="entry name" value="TadE_Rv3655c"/>
    <property type="match status" value="1"/>
</dbReference>
<feature type="transmembrane region" description="Helical" evidence="1">
    <location>
        <begin position="21"/>
        <end position="43"/>
    </location>
</feature>
<proteinExistence type="predicted"/>
<evidence type="ECO:0000256" key="1">
    <source>
        <dbReference type="SAM" id="Phobius"/>
    </source>
</evidence>
<dbReference type="RefSeq" id="WP_277357749.1">
    <property type="nucleotide sequence ID" value="NZ_BAAAON010000001.1"/>
</dbReference>
<keyword evidence="1" id="KW-0812">Transmembrane</keyword>
<evidence type="ECO:0000313" key="3">
    <source>
        <dbReference type="Proteomes" id="UP001500974"/>
    </source>
</evidence>
<keyword evidence="1" id="KW-0472">Membrane</keyword>
<name>A0ABP5MDU0_9MICC</name>
<sequence length="122" mass="12453">MERTGPRVAQPKEAGAVTAEVAVALPAVVVLLAVVLGAAALGLSQLRIEEAARAGAREIMRGESSDVVEGTVRRIAGEQADIAVQSNGSTSTVTVNTAVDVPVLELLDVSLSARAVALPEQE</sequence>
<comment type="caution">
    <text evidence="2">The sequence shown here is derived from an EMBL/GenBank/DDBJ whole genome shotgun (WGS) entry which is preliminary data.</text>
</comment>
<keyword evidence="1" id="KW-1133">Transmembrane helix</keyword>
<dbReference type="InterPro" id="IPR049790">
    <property type="entry name" value="Rv3655c/TadE"/>
</dbReference>